<accession>A0A095ZEK2</accession>
<dbReference type="SMART" id="SM00480">
    <property type="entry name" value="POL3Bc"/>
    <property type="match status" value="1"/>
</dbReference>
<dbReference type="GO" id="GO:0008408">
    <property type="term" value="F:3'-5' exonuclease activity"/>
    <property type="evidence" value="ECO:0007669"/>
    <property type="project" value="InterPro"/>
</dbReference>
<evidence type="ECO:0000256" key="6">
    <source>
        <dbReference type="ARBA" id="ARBA00022705"/>
    </source>
</evidence>
<evidence type="ECO:0000256" key="3">
    <source>
        <dbReference type="ARBA" id="ARBA00022490"/>
    </source>
</evidence>
<dbReference type="GO" id="GO:0009360">
    <property type="term" value="C:DNA polymerase III complex"/>
    <property type="evidence" value="ECO:0007669"/>
    <property type="project" value="InterPro"/>
</dbReference>
<keyword evidence="6 9" id="KW-0235">DNA replication</keyword>
<comment type="subunit">
    <text evidence="9">Forms a ring-shaped head-to-tail homodimer around DNA.</text>
</comment>
<evidence type="ECO:0000256" key="8">
    <source>
        <dbReference type="ARBA" id="ARBA00023125"/>
    </source>
</evidence>
<evidence type="ECO:0000256" key="4">
    <source>
        <dbReference type="ARBA" id="ARBA00022679"/>
    </source>
</evidence>
<dbReference type="EMBL" id="JRNE01000042">
    <property type="protein sequence ID" value="KGF17102.1"/>
    <property type="molecule type" value="Genomic_DNA"/>
</dbReference>
<evidence type="ECO:0000256" key="1">
    <source>
        <dbReference type="ARBA" id="ARBA00004496"/>
    </source>
</evidence>
<keyword evidence="8" id="KW-0238">DNA-binding</keyword>
<name>A0A095ZEK2_9CORY</name>
<protein>
    <recommendedName>
        <fullName evidence="9">Beta sliding clamp</fullName>
    </recommendedName>
</protein>
<dbReference type="Proteomes" id="UP000029548">
    <property type="component" value="Unassembled WGS sequence"/>
</dbReference>
<dbReference type="InterPro" id="IPR022637">
    <property type="entry name" value="DNA_polIII_beta_cen"/>
</dbReference>
<sequence>MEQTDVRLRAAKDDLADAVGWVARNLPTRPTQPILRGMVFTADDDGLEIAGYDYEVSTQIRIAAEISHTGRFAVNGKLVSDIVSKLPNKPIDMHYDGTRVLVTCGKSRFELPAMTLEDYPALPSVPAATGTIDPQLFTEAIGQVAVAAGKDETLPMLTGIRMETEGDTVTLAATDRFRLAVRTFQWNQIPEGNAELLIPAKTLADTARSLDSGSSEPVTLAFGDGSDGRAVGADGLLGILADPRRTTTRLLDVEFPKFRPLLPKQHSSLASVRIDPLREAIRRVSLVADRGAQIRMDFSEGQVVLSAHGDEAGRAEEVLECAFVGEPLLIAFNPGYLADGLSAIHTDRVVMGFTQPSRPAVLIPEPDELPGADEDGMFPTPETEFTYLLMPVRLPG</sequence>
<organism evidence="13 15">
    <name type="scientific">Corynebacterium freneyi DNF00450</name>
    <dbReference type="NCBI Taxonomy" id="1287475"/>
    <lineage>
        <taxon>Bacteria</taxon>
        <taxon>Bacillati</taxon>
        <taxon>Actinomycetota</taxon>
        <taxon>Actinomycetes</taxon>
        <taxon>Mycobacteriales</taxon>
        <taxon>Corynebacteriaceae</taxon>
        <taxon>Corynebacterium</taxon>
    </lineage>
</organism>
<dbReference type="Pfam" id="PF02767">
    <property type="entry name" value="DNA_pol3_beta_2"/>
    <property type="match status" value="1"/>
</dbReference>
<evidence type="ECO:0000256" key="5">
    <source>
        <dbReference type="ARBA" id="ARBA00022695"/>
    </source>
</evidence>
<comment type="subcellular location">
    <subcellularLocation>
        <location evidence="1 9">Cytoplasm</location>
    </subcellularLocation>
</comment>
<dbReference type="CDD" id="cd00140">
    <property type="entry name" value="beta_clamp"/>
    <property type="match status" value="1"/>
</dbReference>
<feature type="domain" description="DNA polymerase III beta sliding clamp N-terminal" evidence="10">
    <location>
        <begin position="8"/>
        <end position="123"/>
    </location>
</feature>
<dbReference type="InterPro" id="IPR046938">
    <property type="entry name" value="DNA_clamp_sf"/>
</dbReference>
<keyword evidence="7 9" id="KW-0239">DNA-directed DNA polymerase</keyword>
<keyword evidence="4 9" id="KW-0808">Transferase</keyword>
<reference evidence="13 15" key="1">
    <citation type="submission" date="2014-07" db="EMBL/GenBank/DDBJ databases">
        <authorList>
            <person name="McCorrison J."/>
            <person name="Sanka R."/>
            <person name="Torralba M."/>
            <person name="Gillis M."/>
            <person name="Haft D.H."/>
            <person name="Methe B."/>
            <person name="Sutton G."/>
            <person name="Nelson K.E."/>
        </authorList>
    </citation>
    <scope>NUCLEOTIDE SEQUENCE [LARGE SCALE GENOMIC DNA]</scope>
    <source>
        <strain evidence="13 15">DNF00450</strain>
    </source>
</reference>
<keyword evidence="5 9" id="KW-0548">Nucleotidyltransferase</keyword>
<evidence type="ECO:0000313" key="15">
    <source>
        <dbReference type="Proteomes" id="UP000029548"/>
    </source>
</evidence>
<evidence type="ECO:0000256" key="9">
    <source>
        <dbReference type="PIRNR" id="PIRNR000804"/>
    </source>
</evidence>
<dbReference type="Pfam" id="PF00712">
    <property type="entry name" value="DNA_pol3_beta"/>
    <property type="match status" value="1"/>
</dbReference>
<dbReference type="GO" id="GO:0006271">
    <property type="term" value="P:DNA strand elongation involved in DNA replication"/>
    <property type="evidence" value="ECO:0007669"/>
    <property type="project" value="TreeGrafter"/>
</dbReference>
<comment type="caution">
    <text evidence="13">The sequence shown here is derived from an EMBL/GenBank/DDBJ whole genome shotgun (WGS) entry which is preliminary data.</text>
</comment>
<evidence type="ECO:0000313" key="13">
    <source>
        <dbReference type="EMBL" id="KGF17102.1"/>
    </source>
</evidence>
<gene>
    <name evidence="13" type="ORF">HMPREF1650_05160</name>
    <name evidence="14" type="ORF">HMPREF1650_05575</name>
</gene>
<evidence type="ECO:0000259" key="11">
    <source>
        <dbReference type="Pfam" id="PF02767"/>
    </source>
</evidence>
<evidence type="ECO:0000313" key="14">
    <source>
        <dbReference type="EMBL" id="KGF17163.1"/>
    </source>
</evidence>
<evidence type="ECO:0000259" key="12">
    <source>
        <dbReference type="Pfam" id="PF02768"/>
    </source>
</evidence>
<feature type="domain" description="DNA polymerase III beta sliding clamp C-terminal" evidence="12">
    <location>
        <begin position="261"/>
        <end position="368"/>
    </location>
</feature>
<comment type="similarity">
    <text evidence="2 9">Belongs to the beta sliding clamp family.</text>
</comment>
<dbReference type="RefSeq" id="WP_035121623.1">
    <property type="nucleotide sequence ID" value="NZ_JRNE01000042.1"/>
</dbReference>
<dbReference type="GO" id="GO:0005737">
    <property type="term" value="C:cytoplasm"/>
    <property type="evidence" value="ECO:0007669"/>
    <property type="project" value="UniProtKB-SubCell"/>
</dbReference>
<proteinExistence type="inferred from homology"/>
<dbReference type="InterPro" id="IPR022634">
    <property type="entry name" value="DNA_polIII_beta_N"/>
</dbReference>
<dbReference type="AlphaFoldDB" id="A0A095ZEK2"/>
<dbReference type="PANTHER" id="PTHR30478">
    <property type="entry name" value="DNA POLYMERASE III SUBUNIT BETA"/>
    <property type="match status" value="1"/>
</dbReference>
<dbReference type="SUPFAM" id="SSF55979">
    <property type="entry name" value="DNA clamp"/>
    <property type="match status" value="3"/>
</dbReference>
<dbReference type="InterPro" id="IPR001001">
    <property type="entry name" value="DNA_polIII_beta"/>
</dbReference>
<dbReference type="PIRSF" id="PIRSF000804">
    <property type="entry name" value="DNA_pol_III_b"/>
    <property type="match status" value="1"/>
</dbReference>
<dbReference type="GO" id="GO:0003677">
    <property type="term" value="F:DNA binding"/>
    <property type="evidence" value="ECO:0007669"/>
    <property type="project" value="UniProtKB-UniRule"/>
</dbReference>
<dbReference type="FunFam" id="3.10.150.10:FF:000005">
    <property type="entry name" value="Beta sliding clamp"/>
    <property type="match status" value="1"/>
</dbReference>
<dbReference type="eggNOG" id="COG0592">
    <property type="taxonomic scope" value="Bacteria"/>
</dbReference>
<dbReference type="GO" id="GO:0003887">
    <property type="term" value="F:DNA-directed DNA polymerase activity"/>
    <property type="evidence" value="ECO:0007669"/>
    <property type="project" value="UniProtKB-UniRule"/>
</dbReference>
<dbReference type="Gene3D" id="3.10.150.10">
    <property type="entry name" value="DNA Polymerase III, subunit A, domain 2"/>
    <property type="match status" value="3"/>
</dbReference>
<keyword evidence="3 9" id="KW-0963">Cytoplasm</keyword>
<dbReference type="NCBIfam" id="TIGR00663">
    <property type="entry name" value="dnan"/>
    <property type="match status" value="1"/>
</dbReference>
<comment type="function">
    <text evidence="9">Confers DNA tethering and processivity to DNA polymerases and other proteins. Acts as a clamp, forming a ring around DNA (a reaction catalyzed by the clamp-loading complex) which diffuses in an ATP-independent manner freely and bidirectionally along dsDNA. Initially characterized for its ability to contact the catalytic subunit of DNA polymerase III (Pol III), a complex, multichain enzyme responsible for most of the replicative synthesis in bacteria; Pol III exhibits 3'-5' exonuclease proofreading activity. The beta chain is required for initiation of replication as well as for processivity of DNA replication.</text>
</comment>
<dbReference type="PANTHER" id="PTHR30478:SF0">
    <property type="entry name" value="BETA SLIDING CLAMP"/>
    <property type="match status" value="1"/>
</dbReference>
<evidence type="ECO:0000256" key="7">
    <source>
        <dbReference type="ARBA" id="ARBA00022932"/>
    </source>
</evidence>
<evidence type="ECO:0000259" key="10">
    <source>
        <dbReference type="Pfam" id="PF00712"/>
    </source>
</evidence>
<dbReference type="Pfam" id="PF02768">
    <property type="entry name" value="DNA_pol3_beta_3"/>
    <property type="match status" value="1"/>
</dbReference>
<dbReference type="InterPro" id="IPR022635">
    <property type="entry name" value="DNA_polIII_beta_C"/>
</dbReference>
<evidence type="ECO:0000256" key="2">
    <source>
        <dbReference type="ARBA" id="ARBA00010752"/>
    </source>
</evidence>
<feature type="domain" description="DNA polymerase III beta sliding clamp central" evidence="11">
    <location>
        <begin position="132"/>
        <end position="257"/>
    </location>
</feature>
<dbReference type="EMBL" id="JRNE01000042">
    <property type="protein sequence ID" value="KGF17163.1"/>
    <property type="molecule type" value="Genomic_DNA"/>
</dbReference>